<organism evidence="12 13">
    <name type="scientific">Adineta steineri</name>
    <dbReference type="NCBI Taxonomy" id="433720"/>
    <lineage>
        <taxon>Eukaryota</taxon>
        <taxon>Metazoa</taxon>
        <taxon>Spiralia</taxon>
        <taxon>Gnathifera</taxon>
        <taxon>Rotifera</taxon>
        <taxon>Eurotatoria</taxon>
        <taxon>Bdelloidea</taxon>
        <taxon>Adinetida</taxon>
        <taxon>Adinetidae</taxon>
        <taxon>Adineta</taxon>
    </lineage>
</organism>
<dbReference type="AlphaFoldDB" id="A0A818M3N0"/>
<keyword evidence="4 8" id="KW-0479">Metal-binding</keyword>
<dbReference type="PRINTS" id="PR00385">
    <property type="entry name" value="P450"/>
</dbReference>
<evidence type="ECO:0000256" key="9">
    <source>
        <dbReference type="RuleBase" id="RU000461"/>
    </source>
</evidence>
<feature type="transmembrane region" description="Helical" evidence="10">
    <location>
        <begin position="6"/>
        <end position="27"/>
    </location>
</feature>
<feature type="binding site" description="axial binding residue" evidence="8">
    <location>
        <position position="451"/>
    </location>
    <ligand>
        <name>heme</name>
        <dbReference type="ChEBI" id="CHEBI:30413"/>
    </ligand>
    <ligandPart>
        <name>Fe</name>
        <dbReference type="ChEBI" id="CHEBI:18248"/>
    </ligandPart>
</feature>
<dbReference type="InterPro" id="IPR017972">
    <property type="entry name" value="Cyt_P450_CS"/>
</dbReference>
<keyword evidence="3 8" id="KW-0349">Heme</keyword>
<keyword evidence="7 9" id="KW-0503">Monooxygenase</keyword>
<dbReference type="EMBL" id="CAJOBB010000141">
    <property type="protein sequence ID" value="CAF3581969.1"/>
    <property type="molecule type" value="Genomic_DNA"/>
</dbReference>
<evidence type="ECO:0000256" key="6">
    <source>
        <dbReference type="ARBA" id="ARBA00023004"/>
    </source>
</evidence>
<evidence type="ECO:0000256" key="5">
    <source>
        <dbReference type="ARBA" id="ARBA00023002"/>
    </source>
</evidence>
<evidence type="ECO:0000256" key="3">
    <source>
        <dbReference type="ARBA" id="ARBA00022617"/>
    </source>
</evidence>
<keyword evidence="10" id="KW-0472">Membrane</keyword>
<dbReference type="InterPro" id="IPR001128">
    <property type="entry name" value="Cyt_P450"/>
</dbReference>
<dbReference type="Gene3D" id="1.10.630.10">
    <property type="entry name" value="Cytochrome P450"/>
    <property type="match status" value="1"/>
</dbReference>
<evidence type="ECO:0000313" key="13">
    <source>
        <dbReference type="Proteomes" id="UP000663868"/>
    </source>
</evidence>
<keyword evidence="6 8" id="KW-0408">Iron</keyword>
<name>A0A818M3N0_9BILA</name>
<dbReference type="SUPFAM" id="SSF48264">
    <property type="entry name" value="Cytochrome P450"/>
    <property type="match status" value="1"/>
</dbReference>
<dbReference type="Pfam" id="PF00067">
    <property type="entry name" value="p450"/>
    <property type="match status" value="1"/>
</dbReference>
<comment type="similarity">
    <text evidence="2 9">Belongs to the cytochrome P450 family.</text>
</comment>
<comment type="caution">
    <text evidence="12">The sequence shown here is derived from an EMBL/GenBank/DDBJ whole genome shotgun (WGS) entry which is preliminary data.</text>
</comment>
<evidence type="ECO:0000256" key="8">
    <source>
        <dbReference type="PIRSR" id="PIRSR602401-1"/>
    </source>
</evidence>
<evidence type="ECO:0000313" key="11">
    <source>
        <dbReference type="EMBL" id="CAF1195030.1"/>
    </source>
</evidence>
<sequence>MFFYLLLALFLLIISCIIYLVFLVQYYHIFFKRQGIATLPLSSYLYGHFTILWNAERFSEQLCQWTKQYGSIYGLVAGTRPVYIVSDVSFLQEVFITQFSKFQGRHVPLLTHILGQDRLHVFASSGDQWRRHRRILVSAFSSVKLQKMSSKIDECVKTFVHLSNNGDINIFPRLKQFTLDVICRCAFDVETEVQGNSSNIWLQKVMEIFVRDFDRTPLAMLNRFMPGFGRFWAFLFHIFRTVGLITTPANLWIIENAKDLVNERLLQSRKQENDDNCKDVLQLLIKAAADPEKAQLSLKELLSHVFVIMVSGFDSPSTVLAYCLHTLANRIDLQEKLYKEILINSHSNENTVDDLSKHDLSKYIYLDAFINEVLRMNPTAVQFVNRQCTQDTEVQGYKIPKGSLVQTDVYTIHYDSTLWGPLPTDEFHLERHMTKRHPLALLAFGAGPRQCLGLRFAFVELKLFLIEMIHNFHIEPSEQNNQSMKKKEELTISPEQVWIKLSKRSN</sequence>
<dbReference type="InterPro" id="IPR050476">
    <property type="entry name" value="Insect_CytP450_Detox"/>
</dbReference>
<keyword evidence="5 9" id="KW-0560">Oxidoreductase</keyword>
<keyword evidence="10" id="KW-0812">Transmembrane</keyword>
<evidence type="ECO:0000256" key="2">
    <source>
        <dbReference type="ARBA" id="ARBA00010617"/>
    </source>
</evidence>
<dbReference type="InterPro" id="IPR002401">
    <property type="entry name" value="Cyt_P450_E_grp-I"/>
</dbReference>
<dbReference type="InterPro" id="IPR036396">
    <property type="entry name" value="Cyt_P450_sf"/>
</dbReference>
<dbReference type="GO" id="GO:0004497">
    <property type="term" value="F:monooxygenase activity"/>
    <property type="evidence" value="ECO:0007669"/>
    <property type="project" value="UniProtKB-KW"/>
</dbReference>
<dbReference type="EMBL" id="CAJNOE010000399">
    <property type="protein sequence ID" value="CAF1195030.1"/>
    <property type="molecule type" value="Genomic_DNA"/>
</dbReference>
<keyword evidence="10" id="KW-1133">Transmembrane helix</keyword>
<dbReference type="PROSITE" id="PS00086">
    <property type="entry name" value="CYTOCHROME_P450"/>
    <property type="match status" value="1"/>
</dbReference>
<dbReference type="PRINTS" id="PR00463">
    <property type="entry name" value="EP450I"/>
</dbReference>
<comment type="cofactor">
    <cofactor evidence="1 8">
        <name>heme</name>
        <dbReference type="ChEBI" id="CHEBI:30413"/>
    </cofactor>
</comment>
<proteinExistence type="inferred from homology"/>
<dbReference type="Proteomes" id="UP000663860">
    <property type="component" value="Unassembled WGS sequence"/>
</dbReference>
<evidence type="ECO:0000256" key="1">
    <source>
        <dbReference type="ARBA" id="ARBA00001971"/>
    </source>
</evidence>
<gene>
    <name evidence="11" type="ORF">IZO911_LOCUS28268</name>
    <name evidence="12" type="ORF">KXQ929_LOCUS4171</name>
</gene>
<evidence type="ECO:0000313" key="12">
    <source>
        <dbReference type="EMBL" id="CAF3581969.1"/>
    </source>
</evidence>
<evidence type="ECO:0008006" key="14">
    <source>
        <dbReference type="Google" id="ProtNLM"/>
    </source>
</evidence>
<dbReference type="Proteomes" id="UP000663868">
    <property type="component" value="Unassembled WGS sequence"/>
</dbReference>
<dbReference type="GO" id="GO:0005506">
    <property type="term" value="F:iron ion binding"/>
    <property type="evidence" value="ECO:0007669"/>
    <property type="project" value="InterPro"/>
</dbReference>
<reference evidence="12" key="1">
    <citation type="submission" date="2021-02" db="EMBL/GenBank/DDBJ databases">
        <authorList>
            <person name="Nowell W R."/>
        </authorList>
    </citation>
    <scope>NUCLEOTIDE SEQUENCE</scope>
</reference>
<dbReference type="GO" id="GO:0016705">
    <property type="term" value="F:oxidoreductase activity, acting on paired donors, with incorporation or reduction of molecular oxygen"/>
    <property type="evidence" value="ECO:0007669"/>
    <property type="project" value="InterPro"/>
</dbReference>
<evidence type="ECO:0000256" key="10">
    <source>
        <dbReference type="SAM" id="Phobius"/>
    </source>
</evidence>
<protein>
    <recommendedName>
        <fullName evidence="14">Cytochrome P450</fullName>
    </recommendedName>
</protein>
<evidence type="ECO:0000256" key="4">
    <source>
        <dbReference type="ARBA" id="ARBA00022723"/>
    </source>
</evidence>
<dbReference type="PANTHER" id="PTHR24292:SF102">
    <property type="entry name" value="CYTOCHROME P450 FAMILY-RELATED"/>
    <property type="match status" value="1"/>
</dbReference>
<accession>A0A818M3N0</accession>
<dbReference type="GO" id="GO:0020037">
    <property type="term" value="F:heme binding"/>
    <property type="evidence" value="ECO:0007669"/>
    <property type="project" value="InterPro"/>
</dbReference>
<dbReference type="PANTHER" id="PTHR24292">
    <property type="entry name" value="CYTOCHROME P450"/>
    <property type="match status" value="1"/>
</dbReference>
<evidence type="ECO:0000256" key="7">
    <source>
        <dbReference type="ARBA" id="ARBA00023033"/>
    </source>
</evidence>